<dbReference type="Pfam" id="PF00076">
    <property type="entry name" value="RRM_1"/>
    <property type="match status" value="1"/>
</dbReference>
<keyword evidence="9" id="KW-1185">Reference proteome</keyword>
<feature type="domain" description="RRM" evidence="7">
    <location>
        <begin position="225"/>
        <end position="302"/>
    </location>
</feature>
<dbReference type="GO" id="GO:0003743">
    <property type="term" value="F:translation initiation factor activity"/>
    <property type="evidence" value="ECO:0007669"/>
    <property type="project" value="UniProtKB-UniRule"/>
</dbReference>
<dbReference type="PIRSF" id="PIRSF037949">
    <property type="entry name" value="Transl_init_eIF-3_RNA-bind"/>
    <property type="match status" value="1"/>
</dbReference>
<evidence type="ECO:0000313" key="8">
    <source>
        <dbReference type="EMBL" id="GAA29066.2"/>
    </source>
</evidence>
<dbReference type="AlphaFoldDB" id="H2KVB3"/>
<protein>
    <recommendedName>
        <fullName evidence="5">Eukaryotic translation initiation factor 3 subunit G</fullName>
        <shortName evidence="5">eIF3g</shortName>
    </recommendedName>
    <alternativeName>
        <fullName evidence="5">Eukaryotic translation initiation factor 3 RNA-binding subunit</fullName>
        <shortName evidence="5">eIF-3 RNA-binding subunit</shortName>
    </alternativeName>
    <alternativeName>
        <fullName evidence="5">Eukaryotic translation initiation factor 3 subunit 4</fullName>
    </alternativeName>
</protein>
<keyword evidence="1 5" id="KW-0963">Cytoplasm</keyword>
<dbReference type="GO" id="GO:0003723">
    <property type="term" value="F:RNA binding"/>
    <property type="evidence" value="ECO:0007669"/>
    <property type="project" value="UniProtKB-UniRule"/>
</dbReference>
<dbReference type="Pfam" id="PF12353">
    <property type="entry name" value="eIF3g"/>
    <property type="match status" value="1"/>
</dbReference>
<dbReference type="PROSITE" id="PS50102">
    <property type="entry name" value="RRM"/>
    <property type="match status" value="1"/>
</dbReference>
<keyword evidence="4 5" id="KW-0648">Protein biosynthesis</keyword>
<comment type="similarity">
    <text evidence="5">Belongs to the eIF-3 subunit G family.</text>
</comment>
<evidence type="ECO:0000256" key="4">
    <source>
        <dbReference type="ARBA" id="ARBA00022917"/>
    </source>
</evidence>
<dbReference type="SMART" id="SM00360">
    <property type="entry name" value="RRM"/>
    <property type="match status" value="1"/>
</dbReference>
<dbReference type="CDD" id="cd12408">
    <property type="entry name" value="RRM_eIF3G_like"/>
    <property type="match status" value="1"/>
</dbReference>
<keyword evidence="3 6" id="KW-0694">RNA-binding</keyword>
<evidence type="ECO:0000256" key="1">
    <source>
        <dbReference type="ARBA" id="ARBA00022490"/>
    </source>
</evidence>
<organism evidence="8 9">
    <name type="scientific">Clonorchis sinensis</name>
    <name type="common">Chinese liver fluke</name>
    <dbReference type="NCBI Taxonomy" id="79923"/>
    <lineage>
        <taxon>Eukaryota</taxon>
        <taxon>Metazoa</taxon>
        <taxon>Spiralia</taxon>
        <taxon>Lophotrochozoa</taxon>
        <taxon>Platyhelminthes</taxon>
        <taxon>Trematoda</taxon>
        <taxon>Digenea</taxon>
        <taxon>Opisthorchiida</taxon>
        <taxon>Opisthorchiata</taxon>
        <taxon>Opisthorchiidae</taxon>
        <taxon>Clonorchis</taxon>
    </lineage>
</organism>
<name>H2KVB3_CLOSI</name>
<comment type="subcellular location">
    <subcellularLocation>
        <location evidence="5">Cytoplasm</location>
    </subcellularLocation>
</comment>
<dbReference type="Gene3D" id="3.30.70.330">
    <property type="match status" value="1"/>
</dbReference>
<dbReference type="GO" id="GO:0033290">
    <property type="term" value="C:eukaryotic 48S preinitiation complex"/>
    <property type="evidence" value="ECO:0007669"/>
    <property type="project" value="UniProtKB-UniRule"/>
</dbReference>
<proteinExistence type="inferred from homology"/>
<reference evidence="8" key="1">
    <citation type="journal article" date="2011" name="Genome Biol.">
        <title>The draft genome of the carcinogenic human liver fluke Clonorchis sinensis.</title>
        <authorList>
            <person name="Wang X."/>
            <person name="Chen W."/>
            <person name="Huang Y."/>
            <person name="Sun J."/>
            <person name="Men J."/>
            <person name="Liu H."/>
            <person name="Luo F."/>
            <person name="Guo L."/>
            <person name="Lv X."/>
            <person name="Deng C."/>
            <person name="Zhou C."/>
            <person name="Fan Y."/>
            <person name="Li X."/>
            <person name="Huang L."/>
            <person name="Hu Y."/>
            <person name="Liang C."/>
            <person name="Hu X."/>
            <person name="Xu J."/>
            <person name="Yu X."/>
        </authorList>
    </citation>
    <scope>NUCLEOTIDE SEQUENCE [LARGE SCALE GENOMIC DNA]</scope>
    <source>
        <strain evidence="8">Henan</strain>
    </source>
</reference>
<keyword evidence="2 5" id="KW-0396">Initiation factor</keyword>
<dbReference type="InterPro" id="IPR024675">
    <property type="entry name" value="eIF3g_N"/>
</dbReference>
<dbReference type="GO" id="GO:0001732">
    <property type="term" value="P:formation of cytoplasmic translation initiation complex"/>
    <property type="evidence" value="ECO:0007669"/>
    <property type="project" value="UniProtKB-UniRule"/>
</dbReference>
<dbReference type="InterPro" id="IPR034240">
    <property type="entry name" value="eIF3G_RRM"/>
</dbReference>
<evidence type="ECO:0000313" key="9">
    <source>
        <dbReference type="Proteomes" id="UP000008909"/>
    </source>
</evidence>
<accession>H2KVB3</accession>
<dbReference type="GO" id="GO:0005852">
    <property type="term" value="C:eukaryotic translation initiation factor 3 complex"/>
    <property type="evidence" value="ECO:0007669"/>
    <property type="project" value="UniProtKB-UniRule"/>
</dbReference>
<dbReference type="GO" id="GO:0016282">
    <property type="term" value="C:eukaryotic 43S preinitiation complex"/>
    <property type="evidence" value="ECO:0007669"/>
    <property type="project" value="UniProtKB-UniRule"/>
</dbReference>
<dbReference type="InterPro" id="IPR017334">
    <property type="entry name" value="eIF3_g"/>
</dbReference>
<evidence type="ECO:0000256" key="5">
    <source>
        <dbReference type="HAMAP-Rule" id="MF_03006"/>
    </source>
</evidence>
<evidence type="ECO:0000256" key="3">
    <source>
        <dbReference type="ARBA" id="ARBA00022884"/>
    </source>
</evidence>
<dbReference type="Proteomes" id="UP000008909">
    <property type="component" value="Unassembled WGS sequence"/>
</dbReference>
<dbReference type="SUPFAM" id="SSF54928">
    <property type="entry name" value="RNA-binding domain, RBD"/>
    <property type="match status" value="1"/>
</dbReference>
<evidence type="ECO:0000256" key="6">
    <source>
        <dbReference type="PROSITE-ProRule" id="PRU00176"/>
    </source>
</evidence>
<dbReference type="HAMAP" id="MF_03006">
    <property type="entry name" value="eIF3g"/>
    <property type="match status" value="1"/>
</dbReference>
<evidence type="ECO:0000259" key="7">
    <source>
        <dbReference type="PROSITE" id="PS50102"/>
    </source>
</evidence>
<gene>
    <name evidence="8" type="ORF">CLF_111767</name>
</gene>
<dbReference type="EMBL" id="DF144435">
    <property type="protein sequence ID" value="GAA29066.2"/>
    <property type="molecule type" value="Genomic_DNA"/>
</dbReference>
<comment type="function">
    <text evidence="5">RNA-binding component of the eukaryotic translation initiation factor 3 (eIF-3) complex, which is involved in protein synthesis of a specialized repertoire of mRNAs and, together with other initiation factors, stimulates binding of mRNA and methionyl-tRNAi to the 40S ribosome. The eIF-3 complex specifically targets and initiates translation of a subset of mRNAs involved in cell proliferation. This subunit can bind 18S rRNA.</text>
</comment>
<dbReference type="InterPro" id="IPR012677">
    <property type="entry name" value="Nucleotide-bd_a/b_plait_sf"/>
</dbReference>
<dbReference type="PANTHER" id="PTHR10352">
    <property type="entry name" value="EUKARYOTIC TRANSLATION INITIATION FACTOR 3 SUBUNIT G"/>
    <property type="match status" value="1"/>
</dbReference>
<dbReference type="InterPro" id="IPR000504">
    <property type="entry name" value="RRM_dom"/>
</dbReference>
<comment type="subunit">
    <text evidence="5">Component of the eukaryotic translation initiation factor 3 (eIF-3) complex.</text>
</comment>
<dbReference type="InterPro" id="IPR035979">
    <property type="entry name" value="RBD_domain_sf"/>
</dbReference>
<sequence length="302" mass="33513">MLSRTADGNTHIAILRELFVALQRTTSSIDDITEDNLPPVEISTNPERGTKVVVQHYFNEDGDLIKETKEYRTEKRLVASQIAVRKKWAKYGAAKNDPPGGNSANTYPAEMVTMQLVQARQPEQEQERQEEESLKAKPTVQTARCRYCKGSHFSHKCPNKSDMEAMQALREKLKGKIEGAEEPKEIPEPVVSTGRYLPPPLRAGAAAASVLGSSMGTEKRSFDGHTVRVTNLQPDTTADDLKQIFSPFGAVTRIYPAKDKVTQQNRGFAFISYATAEEATAAIYGVNGLRHNHVVLKVDWAK</sequence>
<dbReference type="CDD" id="cd12933">
    <property type="entry name" value="eIF3G"/>
    <property type="match status" value="1"/>
</dbReference>
<evidence type="ECO:0000256" key="2">
    <source>
        <dbReference type="ARBA" id="ARBA00022540"/>
    </source>
</evidence>